<sequence>MRTFRDHLQEKLQDKRFGELFDEEKELVRIGIEVAEARAKLGMSQADLQMHREIRPPAGSESFLYMPASIKKENGPKTVLEKATASDVPSEVLARFQKSPSKAS</sequence>
<gene>
    <name evidence="1" type="ordered locus">Sfum_0529</name>
</gene>
<dbReference type="Proteomes" id="UP000001784">
    <property type="component" value="Chromosome"/>
</dbReference>
<dbReference type="KEGG" id="sfu:Sfum_0529"/>
<protein>
    <submittedName>
        <fullName evidence="1">Uncharacterized protein</fullName>
    </submittedName>
</protein>
<dbReference type="HOGENOM" id="CLU_2248761_0_0_7"/>
<dbReference type="InParanoid" id="A0LFM6"/>
<evidence type="ECO:0000313" key="2">
    <source>
        <dbReference type="Proteomes" id="UP000001784"/>
    </source>
</evidence>
<accession>A0LFM6</accession>
<dbReference type="STRING" id="335543.Sfum_0529"/>
<dbReference type="EMBL" id="CP000478">
    <property type="protein sequence ID" value="ABK16228.1"/>
    <property type="molecule type" value="Genomic_DNA"/>
</dbReference>
<keyword evidence="2" id="KW-1185">Reference proteome</keyword>
<reference evidence="1 2" key="1">
    <citation type="submission" date="2006-10" db="EMBL/GenBank/DDBJ databases">
        <title>Complete sequence of Syntrophobacter fumaroxidans MPOB.</title>
        <authorList>
            <consortium name="US DOE Joint Genome Institute"/>
            <person name="Copeland A."/>
            <person name="Lucas S."/>
            <person name="Lapidus A."/>
            <person name="Barry K."/>
            <person name="Detter J.C."/>
            <person name="Glavina del Rio T."/>
            <person name="Hammon N."/>
            <person name="Israni S."/>
            <person name="Pitluck S."/>
            <person name="Goltsman E.G."/>
            <person name="Martinez M."/>
            <person name="Schmutz J."/>
            <person name="Larimer F."/>
            <person name="Land M."/>
            <person name="Hauser L."/>
            <person name="Kyrpides N."/>
            <person name="Kim E."/>
            <person name="Boone D.R."/>
            <person name="Brockman F."/>
            <person name="Culley D."/>
            <person name="Ferry J."/>
            <person name="Gunsalus R."/>
            <person name="McInerney M.J."/>
            <person name="Morrison M."/>
            <person name="Plugge C."/>
            <person name="Rohlin L."/>
            <person name="Scholten J."/>
            <person name="Sieber J."/>
            <person name="Stams A.J.M."/>
            <person name="Worm P."/>
            <person name="Henstra A.M."/>
            <person name="Richardson P."/>
        </authorList>
    </citation>
    <scope>NUCLEOTIDE SEQUENCE [LARGE SCALE GENOMIC DNA]</scope>
    <source>
        <strain evidence="2">DSM 10017 / MPOB</strain>
    </source>
</reference>
<evidence type="ECO:0000313" key="1">
    <source>
        <dbReference type="EMBL" id="ABK16228.1"/>
    </source>
</evidence>
<dbReference type="RefSeq" id="WP_011697401.1">
    <property type="nucleotide sequence ID" value="NC_008554.1"/>
</dbReference>
<dbReference type="OrthoDB" id="3176995at2"/>
<dbReference type="AlphaFoldDB" id="A0LFM6"/>
<proteinExistence type="predicted"/>
<name>A0LFM6_SYNFM</name>
<organism evidence="1 2">
    <name type="scientific">Syntrophobacter fumaroxidans (strain DSM 10017 / MPOB)</name>
    <dbReference type="NCBI Taxonomy" id="335543"/>
    <lineage>
        <taxon>Bacteria</taxon>
        <taxon>Pseudomonadati</taxon>
        <taxon>Thermodesulfobacteriota</taxon>
        <taxon>Syntrophobacteria</taxon>
        <taxon>Syntrophobacterales</taxon>
        <taxon>Syntrophobacteraceae</taxon>
        <taxon>Syntrophobacter</taxon>
    </lineage>
</organism>